<evidence type="ECO:0000256" key="4">
    <source>
        <dbReference type="ARBA" id="ARBA00023002"/>
    </source>
</evidence>
<dbReference type="NCBIfam" id="TIGR03138">
    <property type="entry name" value="QueF"/>
    <property type="match status" value="1"/>
</dbReference>
<comment type="catalytic activity">
    <reaction evidence="5">
        <text>7-aminomethyl-7-carbaguanine + 2 NADP(+) = 7-cyano-7-carbaguanine + 2 NADPH + 3 H(+)</text>
        <dbReference type="Rhea" id="RHEA:13409"/>
        <dbReference type="ChEBI" id="CHEBI:15378"/>
        <dbReference type="ChEBI" id="CHEBI:45075"/>
        <dbReference type="ChEBI" id="CHEBI:57783"/>
        <dbReference type="ChEBI" id="CHEBI:58349"/>
        <dbReference type="ChEBI" id="CHEBI:58703"/>
        <dbReference type="EC" id="1.7.1.13"/>
    </reaction>
</comment>
<keyword evidence="8" id="KW-1185">Reference proteome</keyword>
<dbReference type="InterPro" id="IPR043133">
    <property type="entry name" value="GTP-CH-I_C/QueF"/>
</dbReference>
<evidence type="ECO:0000256" key="1">
    <source>
        <dbReference type="ARBA" id="ARBA00022490"/>
    </source>
</evidence>
<dbReference type="HAMAP" id="MF_00817">
    <property type="entry name" value="QueF_type2"/>
    <property type="match status" value="1"/>
</dbReference>
<sequence length="282" mass="31879">MTDQHTEATVLNAPLGKEVAYPTTYSPELLYPISRSINRKLLNFSGTLPFMGADIWNAYELSWLGPRGKPEVAIAQFQIPANSPFIIESKSFKLYLNSLNYAQFNDLLDVKAALENDLSQAIGTKIKVTLLTPEDWDKKETPPLLGKCMDRLDVEIDPSKAPDANILKADFTAGQVEETLYTNLLRSNCPVTGQPDWGTLIIQYKGPQIDEASLLTYIIAFRNHQEFHEHCVEKIFCDVKDKCQATELSVYARYTRRGGLDINPFRTNFNAPWPFNSKLARQ</sequence>
<dbReference type="EC" id="1.7.1.13" evidence="5"/>
<dbReference type="PIRSF" id="PIRSF004750">
    <property type="entry name" value="Nitrile_oxidored_YqcD_prd"/>
    <property type="match status" value="1"/>
</dbReference>
<dbReference type="GO" id="GO:0033739">
    <property type="term" value="F:preQ1 synthase activity"/>
    <property type="evidence" value="ECO:0007669"/>
    <property type="project" value="UniProtKB-UniRule"/>
</dbReference>
<evidence type="ECO:0000256" key="3">
    <source>
        <dbReference type="ARBA" id="ARBA00022857"/>
    </source>
</evidence>
<comment type="subcellular location">
    <subcellularLocation>
        <location evidence="5">Cytoplasm</location>
    </subcellularLocation>
</comment>
<evidence type="ECO:0000259" key="6">
    <source>
        <dbReference type="Pfam" id="PF14819"/>
    </source>
</evidence>
<proteinExistence type="inferred from homology"/>
<name>A0A1W1YPW1_9BURK</name>
<dbReference type="UniPathway" id="UPA00392"/>
<dbReference type="RefSeq" id="WP_084282955.1">
    <property type="nucleotide sequence ID" value="NZ_FWXJ01000003.1"/>
</dbReference>
<evidence type="ECO:0000256" key="2">
    <source>
        <dbReference type="ARBA" id="ARBA00022785"/>
    </source>
</evidence>
<dbReference type="InterPro" id="IPR029500">
    <property type="entry name" value="QueF"/>
</dbReference>
<dbReference type="AlphaFoldDB" id="A0A1W1YPW1"/>
<feature type="active site" description="Thioimide intermediate" evidence="5">
    <location>
        <position position="189"/>
    </location>
</feature>
<dbReference type="SUPFAM" id="SSF55620">
    <property type="entry name" value="Tetrahydrobiopterin biosynthesis enzymes-like"/>
    <property type="match status" value="1"/>
</dbReference>
<dbReference type="STRING" id="1938817.SAMN06296008_103250"/>
<dbReference type="Gene3D" id="3.30.1130.10">
    <property type="match status" value="2"/>
</dbReference>
<evidence type="ECO:0000313" key="7">
    <source>
        <dbReference type="EMBL" id="SMC38235.1"/>
    </source>
</evidence>
<keyword evidence="1 5" id="KW-0963">Cytoplasm</keyword>
<dbReference type="GO" id="GO:0005737">
    <property type="term" value="C:cytoplasm"/>
    <property type="evidence" value="ECO:0007669"/>
    <property type="project" value="UniProtKB-SubCell"/>
</dbReference>
<dbReference type="InterPro" id="IPR029139">
    <property type="entry name" value="QueF_N"/>
</dbReference>
<accession>A0A1W1YPW1</accession>
<dbReference type="Proteomes" id="UP000192708">
    <property type="component" value="Unassembled WGS sequence"/>
</dbReference>
<evidence type="ECO:0000313" key="8">
    <source>
        <dbReference type="Proteomes" id="UP000192708"/>
    </source>
</evidence>
<reference evidence="7 8" key="1">
    <citation type="submission" date="2017-04" db="EMBL/GenBank/DDBJ databases">
        <authorList>
            <person name="Afonso C.L."/>
            <person name="Miller P.J."/>
            <person name="Scott M.A."/>
            <person name="Spackman E."/>
            <person name="Goraichik I."/>
            <person name="Dimitrov K.M."/>
            <person name="Suarez D.L."/>
            <person name="Swayne D.E."/>
        </authorList>
    </citation>
    <scope>NUCLEOTIDE SEQUENCE [LARGE SCALE GENOMIC DNA]</scope>
    <source>
        <strain evidence="7 8">VK13</strain>
    </source>
</reference>
<dbReference type="InterPro" id="IPR016428">
    <property type="entry name" value="QueF_type2"/>
</dbReference>
<dbReference type="InterPro" id="IPR050084">
    <property type="entry name" value="NADPH_dep_7-cyano-7-deazaG_red"/>
</dbReference>
<dbReference type="OrthoDB" id="9789995at2"/>
<dbReference type="PANTHER" id="PTHR34354:SF1">
    <property type="entry name" value="NADPH-DEPENDENT 7-CYANO-7-DEAZAGUANINE REDUCTASE"/>
    <property type="match status" value="1"/>
</dbReference>
<feature type="active site" description="Proton donor" evidence="5">
    <location>
        <position position="196"/>
    </location>
</feature>
<feature type="binding site" evidence="5">
    <location>
        <begin position="89"/>
        <end position="90"/>
    </location>
    <ligand>
        <name>NADPH</name>
        <dbReference type="ChEBI" id="CHEBI:57783"/>
    </ligand>
</feature>
<dbReference type="Pfam" id="PF14819">
    <property type="entry name" value="QueF_N"/>
    <property type="match status" value="1"/>
</dbReference>
<dbReference type="PANTHER" id="PTHR34354">
    <property type="entry name" value="NADPH-DEPENDENT 7-CYANO-7-DEAZAGUANINE REDUCTASE"/>
    <property type="match status" value="1"/>
</dbReference>
<feature type="binding site" evidence="5">
    <location>
        <begin position="257"/>
        <end position="258"/>
    </location>
    <ligand>
        <name>NADPH</name>
        <dbReference type="ChEBI" id="CHEBI:57783"/>
    </ligand>
</feature>
<dbReference type="GO" id="GO:0008616">
    <property type="term" value="P:tRNA queuosine(34) biosynthetic process"/>
    <property type="evidence" value="ECO:0007669"/>
    <property type="project" value="UniProtKB-UniRule"/>
</dbReference>
<comment type="subunit">
    <text evidence="5">Homodimer.</text>
</comment>
<comment type="pathway">
    <text evidence="5">tRNA modification; tRNA-queuosine biosynthesis.</text>
</comment>
<keyword evidence="2 5" id="KW-0671">Queuosine biosynthesis</keyword>
<dbReference type="EMBL" id="FWXJ01000003">
    <property type="protein sequence ID" value="SMC38235.1"/>
    <property type="molecule type" value="Genomic_DNA"/>
</dbReference>
<feature type="domain" description="NADPH-dependent 7-cyano-7-deazaguanine reductase N-terminal" evidence="6">
    <location>
        <begin position="21"/>
        <end position="130"/>
    </location>
</feature>
<keyword evidence="4 5" id="KW-0560">Oxidoreductase</keyword>
<comment type="similarity">
    <text evidence="5">Belongs to the GTP cyclohydrolase I family. QueF type 2 subfamily.</text>
</comment>
<gene>
    <name evidence="5" type="primary">queF</name>
    <name evidence="7" type="ORF">SAMN06296008_103250</name>
</gene>
<protein>
    <recommendedName>
        <fullName evidence="5">NADPH-dependent 7-cyano-7-deazaguanine reductase</fullName>
        <ecNumber evidence="5">1.7.1.13</ecNumber>
    </recommendedName>
    <alternativeName>
        <fullName evidence="5">7-cyano-7-carbaguanine reductase</fullName>
    </alternativeName>
    <alternativeName>
        <fullName evidence="5">NADPH-dependent nitrile oxidoreductase</fullName>
    </alternativeName>
    <alternativeName>
        <fullName evidence="5">PreQ(0) reductase</fullName>
    </alternativeName>
</protein>
<keyword evidence="3 5" id="KW-0521">NADP</keyword>
<evidence type="ECO:0000256" key="5">
    <source>
        <dbReference type="HAMAP-Rule" id="MF_00817"/>
    </source>
</evidence>
<dbReference type="Pfam" id="PF14489">
    <property type="entry name" value="QueF"/>
    <property type="match status" value="1"/>
</dbReference>
<comment type="function">
    <text evidence="5">Catalyzes the NADPH-dependent reduction of 7-cyano-7-deazaguanine (preQ0) to 7-aminomethyl-7-deazaguanine (preQ1).</text>
</comment>
<feature type="binding site" evidence="5">
    <location>
        <begin position="228"/>
        <end position="229"/>
    </location>
    <ligand>
        <name>substrate</name>
    </ligand>
</feature>
<feature type="binding site" evidence="5">
    <location>
        <begin position="87"/>
        <end position="89"/>
    </location>
    <ligand>
        <name>substrate</name>
    </ligand>
</feature>
<organism evidence="7 8">
    <name type="scientific">Polynucleobacter kasalickyi</name>
    <dbReference type="NCBI Taxonomy" id="1938817"/>
    <lineage>
        <taxon>Bacteria</taxon>
        <taxon>Pseudomonadati</taxon>
        <taxon>Pseudomonadota</taxon>
        <taxon>Betaproteobacteria</taxon>
        <taxon>Burkholderiales</taxon>
        <taxon>Burkholderiaceae</taxon>
        <taxon>Polynucleobacter</taxon>
    </lineage>
</organism>